<evidence type="ECO:0000256" key="1">
    <source>
        <dbReference type="ARBA" id="ARBA00023002"/>
    </source>
</evidence>
<comment type="caution">
    <text evidence="2">The sequence shown here is derived from an EMBL/GenBank/DDBJ whole genome shotgun (WGS) entry which is preliminary data.</text>
</comment>
<evidence type="ECO:0000313" key="2">
    <source>
        <dbReference type="EMBL" id="MBI2678072.1"/>
    </source>
</evidence>
<organism evidence="2 3">
    <name type="scientific">Candidatus Korobacter versatilis</name>
    <dbReference type="NCBI Taxonomy" id="658062"/>
    <lineage>
        <taxon>Bacteria</taxon>
        <taxon>Pseudomonadati</taxon>
        <taxon>Acidobacteriota</taxon>
        <taxon>Terriglobia</taxon>
        <taxon>Terriglobales</taxon>
        <taxon>Candidatus Korobacteraceae</taxon>
        <taxon>Candidatus Korobacter</taxon>
    </lineage>
</organism>
<keyword evidence="1" id="KW-0560">Oxidoreductase</keyword>
<dbReference type="Pfam" id="PF07355">
    <property type="entry name" value="GRDB"/>
    <property type="match status" value="1"/>
</dbReference>
<dbReference type="InterPro" id="IPR010187">
    <property type="entry name" value="Various_sel_PB"/>
</dbReference>
<accession>A0A932EP62</accession>
<reference evidence="2" key="1">
    <citation type="submission" date="2020-07" db="EMBL/GenBank/DDBJ databases">
        <title>Huge and variable diversity of episymbiotic CPR bacteria and DPANN archaea in groundwater ecosystems.</title>
        <authorList>
            <person name="He C.Y."/>
            <person name="Keren R."/>
            <person name="Whittaker M."/>
            <person name="Farag I.F."/>
            <person name="Doudna J."/>
            <person name="Cate J.H.D."/>
            <person name="Banfield J.F."/>
        </authorList>
    </citation>
    <scope>NUCLEOTIDE SEQUENCE</scope>
    <source>
        <strain evidence="2">NC_groundwater_580_Pr5_B-0.1um_64_19</strain>
    </source>
</reference>
<dbReference type="GO" id="GO:0050485">
    <property type="term" value="F:oxidoreductase activity, acting on X-H and Y-H to form an X-Y bond, with a disulfide as acceptor"/>
    <property type="evidence" value="ECO:0007669"/>
    <property type="project" value="InterPro"/>
</dbReference>
<sequence length="140" mass="15269">MLSKSMSRKCVPYTPVTAKLAELTVALVSSTGVYLEGQEAYSDDGDETYRVISGDADTSLLRFKHGHYDLTNAQKDANSVFPLDRLRELAAEGFIKRVGNKHIGFKGYSPDLKAQYERLAPAIAAEIERSQADAIVLTGG</sequence>
<dbReference type="Proteomes" id="UP000779809">
    <property type="component" value="Unassembled WGS sequence"/>
</dbReference>
<gene>
    <name evidence="2" type="ORF">HYX28_04775</name>
</gene>
<dbReference type="AlphaFoldDB" id="A0A932EP62"/>
<name>A0A932EP62_9BACT</name>
<protein>
    <submittedName>
        <fullName evidence="2">Uncharacterized protein</fullName>
    </submittedName>
</protein>
<dbReference type="EMBL" id="JACPNR010000006">
    <property type="protein sequence ID" value="MBI2678072.1"/>
    <property type="molecule type" value="Genomic_DNA"/>
</dbReference>
<evidence type="ECO:0000313" key="3">
    <source>
        <dbReference type="Proteomes" id="UP000779809"/>
    </source>
</evidence>
<proteinExistence type="predicted"/>